<evidence type="ECO:0000313" key="5">
    <source>
        <dbReference type="WBParaSite" id="ACRNAN_scaffold9463.g17462.t1"/>
    </source>
</evidence>
<evidence type="ECO:0000313" key="4">
    <source>
        <dbReference type="Proteomes" id="UP000887540"/>
    </source>
</evidence>
<organism evidence="4 5">
    <name type="scientific">Acrobeloides nanus</name>
    <dbReference type="NCBI Taxonomy" id="290746"/>
    <lineage>
        <taxon>Eukaryota</taxon>
        <taxon>Metazoa</taxon>
        <taxon>Ecdysozoa</taxon>
        <taxon>Nematoda</taxon>
        <taxon>Chromadorea</taxon>
        <taxon>Rhabditida</taxon>
        <taxon>Tylenchina</taxon>
        <taxon>Cephalobomorpha</taxon>
        <taxon>Cephaloboidea</taxon>
        <taxon>Cephalobidae</taxon>
        <taxon>Acrobeloides</taxon>
    </lineage>
</organism>
<keyword evidence="1" id="KW-0963">Cytoplasm</keyword>
<proteinExistence type="predicted"/>
<sequence>MLYDVEEDYELFVAPQIGEYSSKKGGASRHLMVNGSSERIAIKIKCSNNNAYRVSPVYTIIEPGFSQRLQVVRDPGEPQVDKLILLYKKTECKNAHEAFYESGEPRNENKRTMIALVTHDRPELLPKPPQPKPTNKPANLTNIYTQRIHRYKPK</sequence>
<feature type="domain" description="MSP" evidence="3">
    <location>
        <begin position="2"/>
        <end position="117"/>
    </location>
</feature>
<dbReference type="SUPFAM" id="SSF49354">
    <property type="entry name" value="PapD-like"/>
    <property type="match status" value="1"/>
</dbReference>
<dbReference type="WBParaSite" id="ACRNAN_scaffold9463.g17462.t1">
    <property type="protein sequence ID" value="ACRNAN_scaffold9463.g17462.t1"/>
    <property type="gene ID" value="ACRNAN_scaffold9463.g17462"/>
</dbReference>
<dbReference type="Gene3D" id="2.60.40.10">
    <property type="entry name" value="Immunoglobulins"/>
    <property type="match status" value="1"/>
</dbReference>
<evidence type="ECO:0000256" key="1">
    <source>
        <dbReference type="RuleBase" id="RU003425"/>
    </source>
</evidence>
<comment type="function">
    <text evidence="1">Central component in molecular interactions underlying sperm crawling. Forms an extensive filament system that extends from sperm villipoda, along the leading edge of the pseudopod.</text>
</comment>
<dbReference type="AlphaFoldDB" id="A0A914EP99"/>
<dbReference type="InterPro" id="IPR000535">
    <property type="entry name" value="MSP_dom"/>
</dbReference>
<name>A0A914EP99_9BILA</name>
<feature type="compositionally biased region" description="Pro residues" evidence="2">
    <location>
        <begin position="125"/>
        <end position="134"/>
    </location>
</feature>
<dbReference type="Pfam" id="PF00635">
    <property type="entry name" value="Motile_Sperm"/>
    <property type="match status" value="1"/>
</dbReference>
<dbReference type="PROSITE" id="PS50202">
    <property type="entry name" value="MSP"/>
    <property type="match status" value="1"/>
</dbReference>
<feature type="region of interest" description="Disordered" evidence="2">
    <location>
        <begin position="121"/>
        <end position="141"/>
    </location>
</feature>
<dbReference type="PANTHER" id="PTHR22947">
    <property type="entry name" value="MAJOR SPERM PROTEIN"/>
    <property type="match status" value="1"/>
</dbReference>
<protein>
    <recommendedName>
        <fullName evidence="1">Major sperm protein</fullName>
    </recommendedName>
</protein>
<accession>A0A914EP99</accession>
<dbReference type="Proteomes" id="UP000887540">
    <property type="component" value="Unplaced"/>
</dbReference>
<reference evidence="5" key="1">
    <citation type="submission" date="2022-11" db="UniProtKB">
        <authorList>
            <consortium name="WormBaseParasite"/>
        </authorList>
    </citation>
    <scope>IDENTIFICATION</scope>
</reference>
<dbReference type="InterPro" id="IPR008962">
    <property type="entry name" value="PapD-like_sf"/>
</dbReference>
<dbReference type="InterPro" id="IPR013783">
    <property type="entry name" value="Ig-like_fold"/>
</dbReference>
<keyword evidence="1" id="KW-0206">Cytoskeleton</keyword>
<keyword evidence="4" id="KW-1185">Reference proteome</keyword>
<evidence type="ECO:0000256" key="2">
    <source>
        <dbReference type="SAM" id="MobiDB-lite"/>
    </source>
</evidence>
<dbReference type="PANTHER" id="PTHR22947:SF5">
    <property type="entry name" value="MAJOR SPERM PROTEIN"/>
    <property type="match status" value="1"/>
</dbReference>
<evidence type="ECO:0000259" key="3">
    <source>
        <dbReference type="PROSITE" id="PS50202"/>
    </source>
</evidence>
<dbReference type="InterPro" id="IPR051774">
    <property type="entry name" value="Sperm-specific_class_P"/>
</dbReference>